<dbReference type="Gene3D" id="3.30.40.10">
    <property type="entry name" value="Zinc/RING finger domain, C3HC4 (zinc finger)"/>
    <property type="match status" value="1"/>
</dbReference>
<dbReference type="EMBL" id="MN739179">
    <property type="protein sequence ID" value="QHS92435.1"/>
    <property type="molecule type" value="Genomic_DNA"/>
</dbReference>
<organism evidence="1">
    <name type="scientific">viral metagenome</name>
    <dbReference type="NCBI Taxonomy" id="1070528"/>
    <lineage>
        <taxon>unclassified sequences</taxon>
        <taxon>metagenomes</taxon>
        <taxon>organismal metagenomes</taxon>
    </lineage>
</organism>
<dbReference type="Pfam" id="PF13920">
    <property type="entry name" value="zf-C3HC4_3"/>
    <property type="match status" value="1"/>
</dbReference>
<dbReference type="AlphaFoldDB" id="A0A6C0BJA8"/>
<sequence length="146" mass="16623">MQDIDVHRMVIECPLCRTINTIPEQQHKVYGVDNECVVCRDKMSELFLPNCGHVCLCYDCASLLERDEMSDDEQNALNIMGSTGFMGTQTGRIYTIVPSGMGCTYYVRRNSRNASFESFFIRGDDWEQYGDELSDFISGYTQVAPI</sequence>
<evidence type="ECO:0008006" key="2">
    <source>
        <dbReference type="Google" id="ProtNLM"/>
    </source>
</evidence>
<protein>
    <recommendedName>
        <fullName evidence="2">RING-type domain-containing protein</fullName>
    </recommendedName>
</protein>
<dbReference type="InterPro" id="IPR013083">
    <property type="entry name" value="Znf_RING/FYVE/PHD"/>
</dbReference>
<proteinExistence type="predicted"/>
<name>A0A6C0BJA8_9ZZZZ</name>
<accession>A0A6C0BJA8</accession>
<reference evidence="1" key="1">
    <citation type="journal article" date="2020" name="Nature">
        <title>Giant virus diversity and host interactions through global metagenomics.</title>
        <authorList>
            <person name="Schulz F."/>
            <person name="Roux S."/>
            <person name="Paez-Espino D."/>
            <person name="Jungbluth S."/>
            <person name="Walsh D.A."/>
            <person name="Denef V.J."/>
            <person name="McMahon K.D."/>
            <person name="Konstantinidis K.T."/>
            <person name="Eloe-Fadrosh E.A."/>
            <person name="Kyrpides N.C."/>
            <person name="Woyke T."/>
        </authorList>
    </citation>
    <scope>NUCLEOTIDE SEQUENCE</scope>
    <source>
        <strain evidence="1">GVMAG-M-3300014204-73</strain>
    </source>
</reference>
<evidence type="ECO:0000313" key="1">
    <source>
        <dbReference type="EMBL" id="QHS92435.1"/>
    </source>
</evidence>